<dbReference type="EMBL" id="BAAAQQ010000013">
    <property type="protein sequence ID" value="GAA2129214.1"/>
    <property type="molecule type" value="Genomic_DNA"/>
</dbReference>
<keyword evidence="1" id="KW-0472">Membrane</keyword>
<keyword evidence="1" id="KW-0812">Transmembrane</keyword>
<feature type="transmembrane region" description="Helical" evidence="1">
    <location>
        <begin position="26"/>
        <end position="47"/>
    </location>
</feature>
<evidence type="ECO:0008006" key="4">
    <source>
        <dbReference type="Google" id="ProtNLM"/>
    </source>
</evidence>
<evidence type="ECO:0000313" key="3">
    <source>
        <dbReference type="Proteomes" id="UP001500575"/>
    </source>
</evidence>
<keyword evidence="1" id="KW-1133">Transmembrane helix</keyword>
<proteinExistence type="predicted"/>
<dbReference type="Proteomes" id="UP001500575">
    <property type="component" value="Unassembled WGS sequence"/>
</dbReference>
<dbReference type="Pfam" id="PF14155">
    <property type="entry name" value="DUF4307"/>
    <property type="match status" value="1"/>
</dbReference>
<gene>
    <name evidence="2" type="ORF">GCM10009843_30600</name>
</gene>
<evidence type="ECO:0000256" key="1">
    <source>
        <dbReference type="SAM" id="Phobius"/>
    </source>
</evidence>
<accession>A0ABN2YLK5</accession>
<protein>
    <recommendedName>
        <fullName evidence="4">DUF4307 domain-containing protein</fullName>
    </recommendedName>
</protein>
<reference evidence="2 3" key="1">
    <citation type="journal article" date="2019" name="Int. J. Syst. Evol. Microbiol.">
        <title>The Global Catalogue of Microorganisms (GCM) 10K type strain sequencing project: providing services to taxonomists for standard genome sequencing and annotation.</title>
        <authorList>
            <consortium name="The Broad Institute Genomics Platform"/>
            <consortium name="The Broad Institute Genome Sequencing Center for Infectious Disease"/>
            <person name="Wu L."/>
            <person name="Ma J."/>
        </authorList>
    </citation>
    <scope>NUCLEOTIDE SEQUENCE [LARGE SCALE GENOMIC DNA]</scope>
    <source>
        <strain evidence="2 3">JCM 16021</strain>
    </source>
</reference>
<evidence type="ECO:0000313" key="2">
    <source>
        <dbReference type="EMBL" id="GAA2129214.1"/>
    </source>
</evidence>
<keyword evidence="3" id="KW-1185">Reference proteome</keyword>
<name>A0ABN2YLK5_9ACTN</name>
<dbReference type="InterPro" id="IPR025443">
    <property type="entry name" value="DUF4307"/>
</dbReference>
<organism evidence="2 3">
    <name type="scientific">Nocardioides bigeumensis</name>
    <dbReference type="NCBI Taxonomy" id="433657"/>
    <lineage>
        <taxon>Bacteria</taxon>
        <taxon>Bacillati</taxon>
        <taxon>Actinomycetota</taxon>
        <taxon>Actinomycetes</taxon>
        <taxon>Propionibacteriales</taxon>
        <taxon>Nocardioidaceae</taxon>
        <taxon>Nocardioides</taxon>
    </lineage>
</organism>
<comment type="caution">
    <text evidence="2">The sequence shown here is derived from an EMBL/GenBank/DDBJ whole genome shotgun (WGS) entry which is preliminary data.</text>
</comment>
<sequence>MGGMSASTVPGLADRYGAARPGRKRLVRIGAGLVVVAFLGWLAWAAWAQSTPPVDSELHGFTVVDDATAEAFVDVAVRDDVTARCVVRAFADDHSLVGEVAFEPTDGRNDIAIRTERRATSVELVGCTAPGQNRPR</sequence>